<comment type="caution">
    <text evidence="1">The sequence shown here is derived from an EMBL/GenBank/DDBJ whole genome shotgun (WGS) entry which is preliminary data.</text>
</comment>
<gene>
    <name evidence="1" type="ORF">SDC9_05487</name>
</gene>
<sequence>METIYSKQGENAAVSQRELAGEAGLSLGMTNALLRRFAERGWIKLLRLSGKSLSYILTPGGMEEILRRSIAYFSRAARSASLYRDKIDDFVRGLAQRGFSTLVLSGPGEYDFLFDYSCVRHNLQFYKNPQGARLEGLLAEEDVVFVVAGFPGGREKEIKPVKNFFCFPENAKASRVLLSRILLDMDEEDIDTAVEKKAGTW</sequence>
<dbReference type="InterPro" id="IPR036390">
    <property type="entry name" value="WH_DNA-bd_sf"/>
</dbReference>
<name>A0A644T1X4_9ZZZZ</name>
<proteinExistence type="predicted"/>
<dbReference type="SUPFAM" id="SSF46785">
    <property type="entry name" value="Winged helix' DNA-binding domain"/>
    <property type="match status" value="1"/>
</dbReference>
<dbReference type="EMBL" id="VSSQ01000010">
    <property type="protein sequence ID" value="MPL59931.1"/>
    <property type="molecule type" value="Genomic_DNA"/>
</dbReference>
<reference evidence="1" key="1">
    <citation type="submission" date="2019-08" db="EMBL/GenBank/DDBJ databases">
        <authorList>
            <person name="Kucharzyk K."/>
            <person name="Murdoch R.W."/>
            <person name="Higgins S."/>
            <person name="Loffler F."/>
        </authorList>
    </citation>
    <scope>NUCLEOTIDE SEQUENCE</scope>
</reference>
<dbReference type="Pfam" id="PF13412">
    <property type="entry name" value="HTH_24"/>
    <property type="match status" value="1"/>
</dbReference>
<organism evidence="1">
    <name type="scientific">bioreactor metagenome</name>
    <dbReference type="NCBI Taxonomy" id="1076179"/>
    <lineage>
        <taxon>unclassified sequences</taxon>
        <taxon>metagenomes</taxon>
        <taxon>ecological metagenomes</taxon>
    </lineage>
</organism>
<dbReference type="AlphaFoldDB" id="A0A644T1X4"/>
<evidence type="ECO:0000313" key="1">
    <source>
        <dbReference type="EMBL" id="MPL59931.1"/>
    </source>
</evidence>
<evidence type="ECO:0008006" key="2">
    <source>
        <dbReference type="Google" id="ProtNLM"/>
    </source>
</evidence>
<accession>A0A644T1X4</accession>
<protein>
    <recommendedName>
        <fullName evidence="2">HTH crp-type domain-containing protein</fullName>
    </recommendedName>
</protein>